<keyword evidence="2" id="KW-0812">Transmembrane</keyword>
<keyword evidence="2" id="KW-0472">Membrane</keyword>
<evidence type="ECO:0000313" key="3">
    <source>
        <dbReference type="EMBL" id="QDH88572.1"/>
    </source>
</evidence>
<sequence>MKHVEELVRTSTASLYYSDLCISFAIRFILYSSILVVTGIMVAGCSRVDEGVNPFSRDNSVSAIDRTAKTQNDPPQGGDYEKSDCAPRKPSG</sequence>
<proteinExistence type="predicted"/>
<evidence type="ECO:0000256" key="2">
    <source>
        <dbReference type="SAM" id="Phobius"/>
    </source>
</evidence>
<evidence type="ECO:0000256" key="1">
    <source>
        <dbReference type="SAM" id="MobiDB-lite"/>
    </source>
</evidence>
<accession>A0A514D4N8</accession>
<dbReference type="EMBL" id="MN034186">
    <property type="protein sequence ID" value="QDH88572.1"/>
    <property type="molecule type" value="Genomic_RNA"/>
</dbReference>
<feature type="transmembrane region" description="Helical" evidence="2">
    <location>
        <begin position="20"/>
        <end position="43"/>
    </location>
</feature>
<reference evidence="3" key="1">
    <citation type="submission" date="2019-05" db="EMBL/GenBank/DDBJ databases">
        <title>Metatranscriptomic reconstruction reveals RNA viruses with the potential to shape carbon cycling in soil.</title>
        <authorList>
            <person name="Starr E.P."/>
            <person name="Nuccio E."/>
            <person name="Pett-Ridge J."/>
            <person name="Banfield J.F."/>
            <person name="Firestone M.K."/>
        </authorList>
    </citation>
    <scope>NUCLEOTIDE SEQUENCE</scope>
    <source>
        <strain evidence="3">H2_Rhizo_Litter_49_scaffold_27167</strain>
    </source>
</reference>
<feature type="compositionally biased region" description="Basic and acidic residues" evidence="1">
    <location>
        <begin position="79"/>
        <end position="92"/>
    </location>
</feature>
<protein>
    <submittedName>
        <fullName evidence="3">Uncharacterized protein</fullName>
    </submittedName>
</protein>
<name>A0A514D4N8_9VIRU</name>
<organism evidence="3">
    <name type="scientific">Leviviridae sp</name>
    <dbReference type="NCBI Taxonomy" id="2027243"/>
    <lineage>
        <taxon>Viruses</taxon>
        <taxon>Riboviria</taxon>
        <taxon>Orthornavirae</taxon>
        <taxon>Lenarviricota</taxon>
        <taxon>Leviviricetes</taxon>
        <taxon>Norzivirales</taxon>
        <taxon>Fiersviridae</taxon>
    </lineage>
</organism>
<gene>
    <name evidence="3" type="ORF">H2RhizoL4927167_000002</name>
</gene>
<keyword evidence="2" id="KW-1133">Transmembrane helix</keyword>
<feature type="region of interest" description="Disordered" evidence="1">
    <location>
        <begin position="50"/>
        <end position="92"/>
    </location>
</feature>